<keyword evidence="7" id="KW-0511">Multifunctional enzyme</keyword>
<dbReference type="GO" id="GO:0006189">
    <property type="term" value="P:'de novo' IMP biosynthetic process"/>
    <property type="evidence" value="ECO:0007669"/>
    <property type="project" value="UniProtKB-UniPathway"/>
</dbReference>
<dbReference type="PIRSF" id="PIRSF000414">
    <property type="entry name" value="AICARFT_IMPCHas"/>
    <property type="match status" value="1"/>
</dbReference>
<evidence type="ECO:0000256" key="1">
    <source>
        <dbReference type="ARBA" id="ARBA00004844"/>
    </source>
</evidence>
<gene>
    <name evidence="9" type="ORF">A3C67_03405</name>
</gene>
<dbReference type="InterPro" id="IPR036914">
    <property type="entry name" value="MGS-like_dom_sf"/>
</dbReference>
<organism evidence="9 10">
    <name type="scientific">Candidatus Nomurabacteria bacterium RIFCSPHIGHO2_02_FULL_42_19</name>
    <dbReference type="NCBI Taxonomy" id="1801756"/>
    <lineage>
        <taxon>Bacteria</taxon>
        <taxon>Candidatus Nomuraibacteriota</taxon>
    </lineage>
</organism>
<dbReference type="FunFam" id="3.40.50.1380:FF:000001">
    <property type="entry name" value="Bifunctional purine biosynthesis protein PurH"/>
    <property type="match status" value="1"/>
</dbReference>
<reference evidence="9 10" key="1">
    <citation type="journal article" date="2016" name="Nat. Commun.">
        <title>Thousands of microbial genomes shed light on interconnected biogeochemical processes in an aquifer system.</title>
        <authorList>
            <person name="Anantharaman K."/>
            <person name="Brown C.T."/>
            <person name="Hug L.A."/>
            <person name="Sharon I."/>
            <person name="Castelle C.J."/>
            <person name="Probst A.J."/>
            <person name="Thomas B.C."/>
            <person name="Singh A."/>
            <person name="Wilkins M.J."/>
            <person name="Karaoz U."/>
            <person name="Brodie E.L."/>
            <person name="Williams K.H."/>
            <person name="Hubbard S.S."/>
            <person name="Banfield J.F."/>
        </authorList>
    </citation>
    <scope>NUCLEOTIDE SEQUENCE [LARGE SCALE GENOMIC DNA]</scope>
</reference>
<evidence type="ECO:0000313" key="9">
    <source>
        <dbReference type="EMBL" id="OGI75887.1"/>
    </source>
</evidence>
<keyword evidence="6" id="KW-0378">Hydrolase</keyword>
<evidence type="ECO:0000313" key="10">
    <source>
        <dbReference type="Proteomes" id="UP000179275"/>
    </source>
</evidence>
<dbReference type="Proteomes" id="UP000179275">
    <property type="component" value="Unassembled WGS sequence"/>
</dbReference>
<comment type="similarity">
    <text evidence="3">Belongs to the PurH family.</text>
</comment>
<dbReference type="STRING" id="1801756.A3C67_03405"/>
<dbReference type="PROSITE" id="PS51855">
    <property type="entry name" value="MGS"/>
    <property type="match status" value="1"/>
</dbReference>
<dbReference type="GO" id="GO:0004643">
    <property type="term" value="F:phosphoribosylaminoimidazolecarboxamide formyltransferase activity"/>
    <property type="evidence" value="ECO:0007669"/>
    <property type="project" value="InterPro"/>
</dbReference>
<dbReference type="Pfam" id="PF01808">
    <property type="entry name" value="AICARFT_IMPCHas"/>
    <property type="match status" value="1"/>
</dbReference>
<evidence type="ECO:0000259" key="8">
    <source>
        <dbReference type="PROSITE" id="PS51855"/>
    </source>
</evidence>
<dbReference type="CDD" id="cd01421">
    <property type="entry name" value="IMPCH"/>
    <property type="match status" value="1"/>
</dbReference>
<comment type="caution">
    <text evidence="9">The sequence shown here is derived from an EMBL/GenBank/DDBJ whole genome shotgun (WGS) entry which is preliminary data.</text>
</comment>
<sequence>MKTALISVYNKEGITEFAKELVGLGWKIISSGGTAKHLAQAGIPVTDVTEITGMPPILDHRVLTLHPKIHGGLLALDKPEHKAELEKYGIPWIDLVCIDLYPLENEVKNPNATRESVIEKTDIGGPTMLRSAAKGRRIVICDPSDRQKVIEWLKAGEPDREEFLNNLAAKAEAIVARYASISSTYLSHGVYEGIFGKKVSECAYGENAYQKPASLYHDINNDVNHDKLAIHSWELLAGSPLSYNNICDLDRMIQTTTHIGAGMEKNFNTVPLIAIGAKHGNACGAGIAQEPFLRNGEGLGAVDKMLQGDLRAIFGGSVMLNFPVDEKVAEELIHKFSPEGIRRLLDVVAAPFFTTEAIEILARKKGKCRLLANPNIEKAGLNSLDMEPRFRYVRGGFLQQPNYTFVPNLARTVLASSLEKTVLMDLILSWAVGCTSNSNTITLVKDGRLMSNGVGQQDRVGAAKLAIFRADDAAKFAYDQQKNSLASSSSAGTFCEENFSADLSDATAYSDSFFPFPDAVEVLIDRGIKTIFSTSGSVNDEKIVELCKSKGVKLIMLPDAEARGFYQH</sequence>
<dbReference type="Pfam" id="PF02142">
    <property type="entry name" value="MGS"/>
    <property type="match status" value="1"/>
</dbReference>
<dbReference type="PANTHER" id="PTHR11692">
    <property type="entry name" value="BIFUNCTIONAL PURINE BIOSYNTHESIS PROTEIN PURH"/>
    <property type="match status" value="1"/>
</dbReference>
<dbReference type="InterPro" id="IPR016193">
    <property type="entry name" value="Cytidine_deaminase-like"/>
</dbReference>
<evidence type="ECO:0000256" key="5">
    <source>
        <dbReference type="ARBA" id="ARBA00022755"/>
    </source>
</evidence>
<dbReference type="SMART" id="SM00851">
    <property type="entry name" value="MGS"/>
    <property type="match status" value="1"/>
</dbReference>
<feature type="domain" description="MGS-like" evidence="8">
    <location>
        <begin position="1"/>
        <end position="143"/>
    </location>
</feature>
<accession>A0A1F6W1U7</accession>
<comment type="pathway">
    <text evidence="1">Purine metabolism; IMP biosynthesis via de novo pathway; IMP from 5-formamido-1-(5-phospho-D-ribosyl)imidazole-4-carboxamide: step 1/1.</text>
</comment>
<dbReference type="Gene3D" id="3.40.140.20">
    <property type="match status" value="2"/>
</dbReference>
<dbReference type="AlphaFoldDB" id="A0A1F6W1U7"/>
<proteinExistence type="inferred from homology"/>
<dbReference type="PANTHER" id="PTHR11692:SF0">
    <property type="entry name" value="BIFUNCTIONAL PURINE BIOSYNTHESIS PROTEIN ATIC"/>
    <property type="match status" value="1"/>
</dbReference>
<dbReference type="SMART" id="SM00798">
    <property type="entry name" value="AICARFT_IMPCHas"/>
    <property type="match status" value="1"/>
</dbReference>
<protein>
    <recommendedName>
        <fullName evidence="8">MGS-like domain-containing protein</fullName>
    </recommendedName>
</protein>
<dbReference type="InterPro" id="IPR002695">
    <property type="entry name" value="PurH-like"/>
</dbReference>
<dbReference type="Gene3D" id="3.40.50.1380">
    <property type="entry name" value="Methylglyoxal synthase-like domain"/>
    <property type="match status" value="1"/>
</dbReference>
<evidence type="ECO:0000256" key="7">
    <source>
        <dbReference type="ARBA" id="ARBA00023268"/>
    </source>
</evidence>
<dbReference type="SUPFAM" id="SSF53927">
    <property type="entry name" value="Cytidine deaminase-like"/>
    <property type="match status" value="1"/>
</dbReference>
<evidence type="ECO:0000256" key="2">
    <source>
        <dbReference type="ARBA" id="ARBA00004954"/>
    </source>
</evidence>
<dbReference type="SUPFAM" id="SSF52335">
    <property type="entry name" value="Methylglyoxal synthase-like"/>
    <property type="match status" value="1"/>
</dbReference>
<dbReference type="GO" id="GO:0003937">
    <property type="term" value="F:IMP cyclohydrolase activity"/>
    <property type="evidence" value="ECO:0007669"/>
    <property type="project" value="InterPro"/>
</dbReference>
<dbReference type="InterPro" id="IPR024051">
    <property type="entry name" value="AICAR_Tfase_dup_dom_sf"/>
</dbReference>
<evidence type="ECO:0000256" key="6">
    <source>
        <dbReference type="ARBA" id="ARBA00022801"/>
    </source>
</evidence>
<dbReference type="EMBL" id="MFUG01000014">
    <property type="protein sequence ID" value="OGI75887.1"/>
    <property type="molecule type" value="Genomic_DNA"/>
</dbReference>
<evidence type="ECO:0000256" key="4">
    <source>
        <dbReference type="ARBA" id="ARBA00022679"/>
    </source>
</evidence>
<dbReference type="UniPathway" id="UPA00074">
    <property type="reaction ID" value="UER00133"/>
</dbReference>
<dbReference type="GO" id="GO:0005829">
    <property type="term" value="C:cytosol"/>
    <property type="evidence" value="ECO:0007669"/>
    <property type="project" value="TreeGrafter"/>
</dbReference>
<comment type="pathway">
    <text evidence="2">Purine metabolism; IMP biosynthesis via de novo pathway; 5-formamido-1-(5-phospho-D-ribosyl)imidazole-4-carboxamide from 5-amino-1-(5-phospho-D-ribosyl)imidazole-4-carboxamide (10-formyl THF route): step 1/1.</text>
</comment>
<evidence type="ECO:0000256" key="3">
    <source>
        <dbReference type="ARBA" id="ARBA00007667"/>
    </source>
</evidence>
<dbReference type="InterPro" id="IPR011607">
    <property type="entry name" value="MGS-like_dom"/>
</dbReference>
<keyword evidence="5" id="KW-0658">Purine biosynthesis</keyword>
<keyword evidence="4" id="KW-0808">Transferase</keyword>
<name>A0A1F6W1U7_9BACT</name>